<dbReference type="Proteomes" id="UP000001037">
    <property type="component" value="Chromosome"/>
</dbReference>
<dbReference type="KEGG" id="pfm:Pyrfu_0753"/>
<dbReference type="Pfam" id="PF00206">
    <property type="entry name" value="Lyase_1"/>
    <property type="match status" value="1"/>
</dbReference>
<dbReference type="FunCoup" id="G0EDD7">
    <property type="interactions" value="184"/>
</dbReference>
<dbReference type="PRINTS" id="PR00149">
    <property type="entry name" value="FUMRATELYASE"/>
</dbReference>
<dbReference type="EMBL" id="CP002838">
    <property type="protein sequence ID" value="AEM38622.1"/>
    <property type="molecule type" value="Genomic_DNA"/>
</dbReference>
<dbReference type="SUPFAM" id="SSF48557">
    <property type="entry name" value="L-aspartase-like"/>
    <property type="match status" value="1"/>
</dbReference>
<dbReference type="EC" id="4.3.2.1" evidence="2"/>
<dbReference type="Gene3D" id="1.10.40.30">
    <property type="entry name" value="Fumarase/aspartase (C-terminal domain)"/>
    <property type="match status" value="1"/>
</dbReference>
<dbReference type="eggNOG" id="arCOG01748">
    <property type="taxonomic scope" value="Archaea"/>
</dbReference>
<protein>
    <submittedName>
        <fullName evidence="2">Argininosuccinate lyase</fullName>
        <ecNumber evidence="2">4.3.2.1</ecNumber>
    </submittedName>
</protein>
<keyword evidence="3" id="KW-1185">Reference proteome</keyword>
<dbReference type="GO" id="GO:0004056">
    <property type="term" value="F:argininosuccinate lyase activity"/>
    <property type="evidence" value="ECO:0007669"/>
    <property type="project" value="UniProtKB-EC"/>
</dbReference>
<dbReference type="InParanoid" id="G0EDD7"/>
<dbReference type="GO" id="GO:0042450">
    <property type="term" value="P:L-arginine biosynthetic process via ornithine"/>
    <property type="evidence" value="ECO:0007669"/>
    <property type="project" value="InterPro"/>
</dbReference>
<dbReference type="AlphaFoldDB" id="G0EDD7"/>
<dbReference type="InterPro" id="IPR024083">
    <property type="entry name" value="Fumarase/histidase_N"/>
</dbReference>
<dbReference type="Gene3D" id="1.20.200.10">
    <property type="entry name" value="Fumarase/aspartase (Central domain)"/>
    <property type="match status" value="1"/>
</dbReference>
<feature type="domain" description="Fumarate lyase N-terminal" evidence="1">
    <location>
        <begin position="12"/>
        <end position="296"/>
    </location>
</feature>
<dbReference type="GO" id="GO:0005829">
    <property type="term" value="C:cytosol"/>
    <property type="evidence" value="ECO:0007669"/>
    <property type="project" value="TreeGrafter"/>
</dbReference>
<dbReference type="PANTHER" id="PTHR43814:SF1">
    <property type="entry name" value="ARGININOSUCCINATE LYASE"/>
    <property type="match status" value="1"/>
</dbReference>
<sequence>MSVRTVYREGMKVSKLVQDYISSTPHDHMIAHDVVKVALIHVAILAEHNLLDKSNACKLANALQGLLKKPEQLLEAMKGYEDIHEALEAVLEDKAGREAARSFPLGRSRNDHVAAALRLWTARMLTQIHCEGVELAKTILKKAEEWLDTLFPIHTHFQPAQVGTAGHWIHSYLEPILDALSLIETVFNIAWKSPLGSGPGAGTTLPIDRRRYPQPPVLNTLYATGSRLFANAAIAAVAVLMIELSRLAADVVLLSHPSIRVLVPPEHHVSTSSAMPHKRNPVSAEIARARAARVAGLLAAALGVNHGLPHGYNLDLQEENPVLYQALTETLETLRVFRDLVEGLEVDGNAVRRMIEGGAVLTSLEEAERLAVNSGTPFRDAYMMVADMVRRSEGSLKPLEPQELYKLRVSLGAAGEGLQEALRESQNLLNQRASACTRLVRLLDELDAWIESRVKELCR</sequence>
<dbReference type="OrthoDB" id="27337at2157"/>
<dbReference type="Gene3D" id="1.10.275.10">
    <property type="entry name" value="Fumarase/aspartase (N-terminal domain)"/>
    <property type="match status" value="1"/>
</dbReference>
<organism evidence="2 3">
    <name type="scientific">Pyrolobus fumarii (strain DSM 11204 / 1A)</name>
    <dbReference type="NCBI Taxonomy" id="694429"/>
    <lineage>
        <taxon>Archaea</taxon>
        <taxon>Thermoproteota</taxon>
        <taxon>Thermoprotei</taxon>
        <taxon>Desulfurococcales</taxon>
        <taxon>Pyrodictiaceae</taxon>
        <taxon>Pyrolobus</taxon>
    </lineage>
</organism>
<dbReference type="InterPro" id="IPR000362">
    <property type="entry name" value="Fumarate_lyase_fam"/>
</dbReference>
<keyword evidence="2" id="KW-0456">Lyase</keyword>
<dbReference type="STRING" id="694429.Pyrfu_0753"/>
<dbReference type="HOGENOM" id="CLU_027272_2_0_2"/>
<dbReference type="PRINTS" id="PR00145">
    <property type="entry name" value="ARGSUCLYASE"/>
</dbReference>
<proteinExistence type="predicted"/>
<accession>G0EDD7</accession>
<gene>
    <name evidence="2" type="ordered locus">Pyrfu_0753</name>
</gene>
<evidence type="ECO:0000313" key="3">
    <source>
        <dbReference type="Proteomes" id="UP000001037"/>
    </source>
</evidence>
<reference evidence="2 3" key="1">
    <citation type="journal article" date="2011" name="Stand. Genomic Sci.">
        <title>Complete genome sequence of the hyperthermophilic chemolithoautotroph Pyrolobus fumarii type strain (1A).</title>
        <authorList>
            <person name="Anderson I."/>
            <person name="Goker M."/>
            <person name="Nolan M."/>
            <person name="Lucas S."/>
            <person name="Hammon N."/>
            <person name="Deshpande S."/>
            <person name="Cheng J.F."/>
            <person name="Tapia R."/>
            <person name="Han C."/>
            <person name="Goodwin L."/>
            <person name="Pitluck S."/>
            <person name="Huntemann M."/>
            <person name="Liolios K."/>
            <person name="Ivanova N."/>
            <person name="Pagani I."/>
            <person name="Mavromatis K."/>
            <person name="Ovchinikova G."/>
            <person name="Pati A."/>
            <person name="Chen A."/>
            <person name="Palaniappan K."/>
            <person name="Land M."/>
            <person name="Hauser L."/>
            <person name="Brambilla E.M."/>
            <person name="Huber H."/>
            <person name="Yasawong M."/>
            <person name="Rohde M."/>
            <person name="Spring S."/>
            <person name="Abt B."/>
            <person name="Sikorski J."/>
            <person name="Wirth R."/>
            <person name="Detter J.C."/>
            <person name="Woyke T."/>
            <person name="Bristow J."/>
            <person name="Eisen J.A."/>
            <person name="Markowitz V."/>
            <person name="Hugenholtz P."/>
            <person name="Kyrpides N.C."/>
            <person name="Klenk H.P."/>
            <person name="Lapidus A."/>
        </authorList>
    </citation>
    <scope>NUCLEOTIDE SEQUENCE [LARGE SCALE GENOMIC DNA]</scope>
    <source>
        <strain evidence="3">DSM 11204 / 1A</strain>
    </source>
</reference>
<dbReference type="PANTHER" id="PTHR43814">
    <property type="entry name" value="ARGININOSUCCINATE LYASE"/>
    <property type="match status" value="1"/>
</dbReference>
<evidence type="ECO:0000313" key="2">
    <source>
        <dbReference type="EMBL" id="AEM38622.1"/>
    </source>
</evidence>
<evidence type="ECO:0000259" key="1">
    <source>
        <dbReference type="Pfam" id="PF00206"/>
    </source>
</evidence>
<dbReference type="InterPro" id="IPR022761">
    <property type="entry name" value="Fumarate_lyase_N"/>
</dbReference>
<dbReference type="InterPro" id="IPR008948">
    <property type="entry name" value="L-Aspartase-like"/>
</dbReference>
<name>G0EDD7_PYRF1</name>
<dbReference type="InterPro" id="IPR009049">
    <property type="entry name" value="Argininosuccinate_lyase"/>
</dbReference>